<accession>A0ABP4UXV8</accession>
<evidence type="ECO:0000313" key="2">
    <source>
        <dbReference type="EMBL" id="GAA1712298.1"/>
    </source>
</evidence>
<evidence type="ECO:0000313" key="3">
    <source>
        <dbReference type="Proteomes" id="UP001500280"/>
    </source>
</evidence>
<proteinExistence type="predicted"/>
<protein>
    <submittedName>
        <fullName evidence="2">Uncharacterized protein</fullName>
    </submittedName>
</protein>
<dbReference type="InterPro" id="IPR036271">
    <property type="entry name" value="Tet_transcr_reg_TetR-rel_C_sf"/>
</dbReference>
<keyword evidence="3" id="KW-1185">Reference proteome</keyword>
<reference evidence="3" key="1">
    <citation type="journal article" date="2019" name="Int. J. Syst. Evol. Microbiol.">
        <title>The Global Catalogue of Microorganisms (GCM) 10K type strain sequencing project: providing services to taxonomists for standard genome sequencing and annotation.</title>
        <authorList>
            <consortium name="The Broad Institute Genomics Platform"/>
            <consortium name="The Broad Institute Genome Sequencing Center for Infectious Disease"/>
            <person name="Wu L."/>
            <person name="Ma J."/>
        </authorList>
    </citation>
    <scope>NUCLEOTIDE SEQUENCE [LARGE SCALE GENOMIC DNA]</scope>
    <source>
        <strain evidence="3">JCM 14307</strain>
    </source>
</reference>
<organism evidence="2 3">
    <name type="scientific">Kribbella yunnanensis</name>
    <dbReference type="NCBI Taxonomy" id="190194"/>
    <lineage>
        <taxon>Bacteria</taxon>
        <taxon>Bacillati</taxon>
        <taxon>Actinomycetota</taxon>
        <taxon>Actinomycetes</taxon>
        <taxon>Propionibacteriales</taxon>
        <taxon>Kribbellaceae</taxon>
        <taxon>Kribbella</taxon>
    </lineage>
</organism>
<gene>
    <name evidence="2" type="ORF">GCM10009745_70580</name>
</gene>
<evidence type="ECO:0000256" key="1">
    <source>
        <dbReference type="SAM" id="MobiDB-lite"/>
    </source>
</evidence>
<dbReference type="Proteomes" id="UP001500280">
    <property type="component" value="Unassembled WGS sequence"/>
</dbReference>
<dbReference type="SUPFAM" id="SSF48498">
    <property type="entry name" value="Tetracyclin repressor-like, C-terminal domain"/>
    <property type="match status" value="1"/>
</dbReference>
<dbReference type="EMBL" id="BAAANF010000023">
    <property type="protein sequence ID" value="GAA1712298.1"/>
    <property type="molecule type" value="Genomic_DNA"/>
</dbReference>
<comment type="caution">
    <text evidence="2">The sequence shown here is derived from an EMBL/GenBank/DDBJ whole genome shotgun (WGS) entry which is preliminary data.</text>
</comment>
<name>A0ABP4UXV8_9ACTN</name>
<feature type="region of interest" description="Disordered" evidence="1">
    <location>
        <begin position="67"/>
        <end position="99"/>
    </location>
</feature>
<sequence>MQLAQRTAVSQLLRNALPTGPIDPDALSDPVFVTFEGTFLLCRSANTPTYTRAQLTVLRQLLESLLDTNPASGPRSPGRATAGSSSAGGDWVQLTPNGS</sequence>
<feature type="compositionally biased region" description="Low complexity" evidence="1">
    <location>
        <begin position="80"/>
        <end position="89"/>
    </location>
</feature>